<reference evidence="1 2" key="1">
    <citation type="submission" date="2019-09" db="EMBL/GenBank/DDBJ databases">
        <authorList>
            <person name="Ou C."/>
        </authorList>
    </citation>
    <scope>NUCLEOTIDE SEQUENCE [LARGE SCALE GENOMIC DNA]</scope>
    <source>
        <strain evidence="1">S2</strain>
        <tissue evidence="1">Leaf</tissue>
    </source>
</reference>
<dbReference type="Proteomes" id="UP000327157">
    <property type="component" value="Chromosome 14"/>
</dbReference>
<gene>
    <name evidence="1" type="ORF">D8674_011866</name>
</gene>
<protein>
    <submittedName>
        <fullName evidence="1">Uncharacterized protein</fullName>
    </submittedName>
</protein>
<proteinExistence type="predicted"/>
<accession>A0A5N5FZY5</accession>
<name>A0A5N5FZY5_9ROSA</name>
<dbReference type="OrthoDB" id="1164937at2759"/>
<evidence type="ECO:0000313" key="2">
    <source>
        <dbReference type="Proteomes" id="UP000327157"/>
    </source>
</evidence>
<organism evidence="1 2">
    <name type="scientific">Pyrus ussuriensis x Pyrus communis</name>
    <dbReference type="NCBI Taxonomy" id="2448454"/>
    <lineage>
        <taxon>Eukaryota</taxon>
        <taxon>Viridiplantae</taxon>
        <taxon>Streptophyta</taxon>
        <taxon>Embryophyta</taxon>
        <taxon>Tracheophyta</taxon>
        <taxon>Spermatophyta</taxon>
        <taxon>Magnoliopsida</taxon>
        <taxon>eudicotyledons</taxon>
        <taxon>Gunneridae</taxon>
        <taxon>Pentapetalae</taxon>
        <taxon>rosids</taxon>
        <taxon>fabids</taxon>
        <taxon>Rosales</taxon>
        <taxon>Rosaceae</taxon>
        <taxon>Amygdaloideae</taxon>
        <taxon>Maleae</taxon>
        <taxon>Pyrus</taxon>
    </lineage>
</organism>
<keyword evidence="2" id="KW-1185">Reference proteome</keyword>
<dbReference type="AlphaFoldDB" id="A0A5N5FZY5"/>
<comment type="caution">
    <text evidence="1">The sequence shown here is derived from an EMBL/GenBank/DDBJ whole genome shotgun (WGS) entry which is preliminary data.</text>
</comment>
<reference evidence="2" key="2">
    <citation type="submission" date="2019-10" db="EMBL/GenBank/DDBJ databases">
        <title>A de novo genome assembly of a pear dwarfing rootstock.</title>
        <authorList>
            <person name="Wang F."/>
            <person name="Wang J."/>
            <person name="Li S."/>
            <person name="Zhang Y."/>
            <person name="Fang M."/>
            <person name="Ma L."/>
            <person name="Zhao Y."/>
            <person name="Jiang S."/>
        </authorList>
    </citation>
    <scope>NUCLEOTIDE SEQUENCE [LARGE SCALE GENOMIC DNA]</scope>
</reference>
<reference evidence="1 2" key="3">
    <citation type="submission" date="2019-11" db="EMBL/GenBank/DDBJ databases">
        <title>A de novo genome assembly of a pear dwarfing rootstock.</title>
        <authorList>
            <person name="Wang F."/>
            <person name="Wang J."/>
            <person name="Li S."/>
            <person name="Zhang Y."/>
            <person name="Fang M."/>
            <person name="Ma L."/>
            <person name="Zhao Y."/>
            <person name="Jiang S."/>
        </authorList>
    </citation>
    <scope>NUCLEOTIDE SEQUENCE [LARGE SCALE GENOMIC DNA]</scope>
    <source>
        <strain evidence="1">S2</strain>
        <tissue evidence="1">Leaf</tissue>
    </source>
</reference>
<dbReference type="EMBL" id="SMOL01000553">
    <property type="protein sequence ID" value="KAB2608698.1"/>
    <property type="molecule type" value="Genomic_DNA"/>
</dbReference>
<sequence>MIDAFTDLAQVTKSHIPTANVPAKMDVPNVRKTSFLEAWDAYLSDPHYISVLEETNPSLKTREISVYYASLDDVWRRNEIIVDDALAYAVAIEIMLSDDIKPCSFDECRLAVYVDDINLIEAREELTRTTAHLKLKFKMKDLDPFRPNEDDEEILEPKVLYLSAIGALLYLAQYTRPDIFFVVNLLARYSNAPTHRQYYGFGLVLSYRSSSDAATSTSRLDSPLVSYADVGYLSDLHKVRSQTGYKDYIKENNTKHIGSKFFFSHKKQEHQKIEVMQIRSQNNLVDLFTKSLSNVTFQNLFQGIDMRYGFYPYLGFWHSLRSIGDNVPDDDVAPSIDQEASHDYGGSDGAFQAIEDLAQLMEAHTHASLANGKSLYGEFGTHKPASFDYSTDPWEVTCFNRLYRLPQPLSVDKKTKKLIRGFKPSVRNLLSVQGLTSYAKAVGHFISEYPDVAIIDTSRVTANVGSLVAHSVQGKSLGAAQAQVSIDLFEKEVDSVNQQS</sequence>
<evidence type="ECO:0000313" key="1">
    <source>
        <dbReference type="EMBL" id="KAB2608698.1"/>
    </source>
</evidence>